<evidence type="ECO:0000313" key="3">
    <source>
        <dbReference type="Proteomes" id="UP000015102"/>
    </source>
</evidence>
<keyword evidence="3" id="KW-1185">Reference proteome</keyword>
<dbReference type="EMBL" id="CAQQ02090193">
    <property type="status" value="NOT_ANNOTATED_CDS"/>
    <property type="molecule type" value="Genomic_DNA"/>
</dbReference>
<accession>T1GHA9</accession>
<name>T1GHA9_MEGSC</name>
<dbReference type="EMBL" id="CAQQ02090192">
    <property type="status" value="NOT_ANNOTATED_CDS"/>
    <property type="molecule type" value="Genomic_DNA"/>
</dbReference>
<reference evidence="3" key="1">
    <citation type="submission" date="2013-02" db="EMBL/GenBank/DDBJ databases">
        <authorList>
            <person name="Hughes D."/>
        </authorList>
    </citation>
    <scope>NUCLEOTIDE SEQUENCE</scope>
    <source>
        <strain>Durham</strain>
        <strain evidence="3">NC isolate 2 -- Noor lab</strain>
    </source>
</reference>
<dbReference type="EnsemblMetazoa" id="MESCA002799-RA">
    <property type="protein sequence ID" value="MESCA002799-PA"/>
    <property type="gene ID" value="MESCA002799"/>
</dbReference>
<dbReference type="AlphaFoldDB" id="T1GHA9"/>
<protein>
    <submittedName>
        <fullName evidence="2">Uncharacterized protein</fullName>
    </submittedName>
</protein>
<feature type="region of interest" description="Disordered" evidence="1">
    <location>
        <begin position="25"/>
        <end position="45"/>
    </location>
</feature>
<reference evidence="2" key="2">
    <citation type="submission" date="2015-06" db="UniProtKB">
        <authorList>
            <consortium name="EnsemblMetazoa"/>
        </authorList>
    </citation>
    <scope>IDENTIFICATION</scope>
</reference>
<dbReference type="Proteomes" id="UP000015102">
    <property type="component" value="Unassembled WGS sequence"/>
</dbReference>
<organism evidence="2 3">
    <name type="scientific">Megaselia scalaris</name>
    <name type="common">Humpbacked fly</name>
    <name type="synonym">Phora scalaris</name>
    <dbReference type="NCBI Taxonomy" id="36166"/>
    <lineage>
        <taxon>Eukaryota</taxon>
        <taxon>Metazoa</taxon>
        <taxon>Ecdysozoa</taxon>
        <taxon>Arthropoda</taxon>
        <taxon>Hexapoda</taxon>
        <taxon>Insecta</taxon>
        <taxon>Pterygota</taxon>
        <taxon>Neoptera</taxon>
        <taxon>Endopterygota</taxon>
        <taxon>Diptera</taxon>
        <taxon>Brachycera</taxon>
        <taxon>Muscomorpha</taxon>
        <taxon>Platypezoidea</taxon>
        <taxon>Phoridae</taxon>
        <taxon>Megaseliini</taxon>
        <taxon>Megaselia</taxon>
    </lineage>
</organism>
<evidence type="ECO:0000313" key="2">
    <source>
        <dbReference type="EnsemblMetazoa" id="MESCA002799-PA"/>
    </source>
</evidence>
<evidence type="ECO:0000256" key="1">
    <source>
        <dbReference type="SAM" id="MobiDB-lite"/>
    </source>
</evidence>
<dbReference type="HOGENOM" id="CLU_2457354_0_0_1"/>
<proteinExistence type="predicted"/>
<dbReference type="EMBL" id="CAQQ02090194">
    <property type="status" value="NOT_ANNOTATED_CDS"/>
    <property type="molecule type" value="Genomic_DNA"/>
</dbReference>
<feature type="compositionally biased region" description="Polar residues" evidence="1">
    <location>
        <begin position="27"/>
        <end position="36"/>
    </location>
</feature>
<sequence>MPYVQLSYPKDQCLDEACSKDRRPNQVRLSSYLSSPKTRELEEYPENQVRLSSYLSSPKTRELEEYPEVKVVKDPKIWKYVQDVLPQKF</sequence>